<dbReference type="Gene3D" id="3.50.30.10">
    <property type="entry name" value="Phosphohistidine domain"/>
    <property type="match status" value="1"/>
</dbReference>
<dbReference type="SUPFAM" id="SSF56059">
    <property type="entry name" value="Glutathione synthetase ATP-binding domain-like"/>
    <property type="match status" value="1"/>
</dbReference>
<dbReference type="NCBIfam" id="NF004508">
    <property type="entry name" value="PRK05849.1"/>
    <property type="match status" value="1"/>
</dbReference>
<dbReference type="Gene3D" id="3.30.1490.20">
    <property type="entry name" value="ATP-grasp fold, A domain"/>
    <property type="match status" value="1"/>
</dbReference>
<proteinExistence type="predicted"/>
<feature type="domain" description="PEP-utilising enzyme mobile" evidence="1">
    <location>
        <begin position="704"/>
        <end position="770"/>
    </location>
</feature>
<dbReference type="InterPro" id="IPR036637">
    <property type="entry name" value="Phosphohistidine_dom_sf"/>
</dbReference>
<evidence type="ECO:0000313" key="3">
    <source>
        <dbReference type="Proteomes" id="UP001501102"/>
    </source>
</evidence>
<dbReference type="RefSeq" id="WP_344962199.1">
    <property type="nucleotide sequence ID" value="NZ_BAAAXZ010000069.1"/>
</dbReference>
<organism evidence="2 3">
    <name type="scientific">Streptomyces thioluteus</name>
    <dbReference type="NCBI Taxonomy" id="66431"/>
    <lineage>
        <taxon>Bacteria</taxon>
        <taxon>Bacillati</taxon>
        <taxon>Actinomycetota</taxon>
        <taxon>Actinomycetes</taxon>
        <taxon>Kitasatosporales</taxon>
        <taxon>Streptomycetaceae</taxon>
        <taxon>Streptomyces</taxon>
    </lineage>
</organism>
<protein>
    <submittedName>
        <fullName evidence="2">PEP-utilizing enzyme</fullName>
    </submittedName>
</protein>
<comment type="caution">
    <text evidence="2">The sequence shown here is derived from an EMBL/GenBank/DDBJ whole genome shotgun (WGS) entry which is preliminary data.</text>
</comment>
<dbReference type="InterPro" id="IPR008279">
    <property type="entry name" value="PEP-util_enz_mobile_dom"/>
</dbReference>
<gene>
    <name evidence="2" type="ORF">GCM10020221_18330</name>
</gene>
<sequence length="782" mass="82377">MSGPAVRLGTKAESLDRLAPLLTTARVLPRASFTLREWRASRARLLDEVLARPWAAGPLIVRSSAVTEDTAAGSQAGRFRSLPGRRGRAAVAAAVDAVLASYDAERPDDQVLLQPELTGVRLSGVAHSHDPSSGAPYTVVNWSESGRTEAVTGGAEDGLWISYCAEGTPPDEVRHPLVAAVRALLAEIARLTGEARLDVEFAVSADGELVLLQARPLACAAPPPAAAAHRAAVTAAADAVDRAGRAGPPLPGTRPLFGVMPDWNPAEMIGLRPRPLALSLYRLLITDSVWARARHRYGYRDLRGTPLLVDFAGLPYVDVRASVASFLPADLPVPLAGRLAGHWLGLLAASPELHDKIESRIVLSAHGLRTRERIDALASAGFGAEDRALLRASLHRLTDRLVGGTLWEADLARIGSPDAAREPAAHADGCAADRPGCCGAALAARLAACAEGGTLPFAALARAAFIATEFLDDLVAEGALSPGDEAAFVGGIGLVAGELRHDFHVLEREAFLKRYGHLRPGTYDILSPRYDEAPERYFDWAARRPDTGERPVFRPGPALLRAVGRLTAREGFAFGASRLLEFMAAALRGREHGKFAFTSVLSDVLTDVRTLGERHGLDADAMSHVDFPTIAALPADRRAAAGILRDAAARGREAHAVTRALSLPPLVADGRDAWSFVVPQARPTFVTRGRVLAPVADIDAGDPPEGAIALVTSADPGYDWLFARGVAGLVTAFGGANSHMATRALELGVPAVIGAGESLLNRWSQAAALDIDAAAGLVAVVS</sequence>
<dbReference type="InterPro" id="IPR051549">
    <property type="entry name" value="PEP_Utilizing_Enz"/>
</dbReference>
<name>A0ABN3WR32_STRTU</name>
<dbReference type="InterPro" id="IPR013815">
    <property type="entry name" value="ATP_grasp_subdomain_1"/>
</dbReference>
<evidence type="ECO:0000313" key="2">
    <source>
        <dbReference type="EMBL" id="GAA2922529.1"/>
    </source>
</evidence>
<dbReference type="EMBL" id="BAAAXZ010000069">
    <property type="protein sequence ID" value="GAA2922529.1"/>
    <property type="molecule type" value="Genomic_DNA"/>
</dbReference>
<accession>A0ABN3WR32</accession>
<keyword evidence="3" id="KW-1185">Reference proteome</keyword>
<dbReference type="Gene3D" id="3.30.470.20">
    <property type="entry name" value="ATP-grasp fold, B domain"/>
    <property type="match status" value="1"/>
</dbReference>
<dbReference type="Proteomes" id="UP001501102">
    <property type="component" value="Unassembled WGS sequence"/>
</dbReference>
<evidence type="ECO:0000259" key="1">
    <source>
        <dbReference type="Pfam" id="PF00391"/>
    </source>
</evidence>
<dbReference type="PANTHER" id="PTHR43615">
    <property type="entry name" value="PHOSPHOENOLPYRUVATE SYNTHASE-RELATED"/>
    <property type="match status" value="1"/>
</dbReference>
<dbReference type="SUPFAM" id="SSF52009">
    <property type="entry name" value="Phosphohistidine domain"/>
    <property type="match status" value="1"/>
</dbReference>
<dbReference type="PANTHER" id="PTHR43615:SF1">
    <property type="entry name" value="PPDK_N DOMAIN-CONTAINING PROTEIN"/>
    <property type="match status" value="1"/>
</dbReference>
<reference evidence="2 3" key="1">
    <citation type="journal article" date="2019" name="Int. J. Syst. Evol. Microbiol.">
        <title>The Global Catalogue of Microorganisms (GCM) 10K type strain sequencing project: providing services to taxonomists for standard genome sequencing and annotation.</title>
        <authorList>
            <consortium name="The Broad Institute Genomics Platform"/>
            <consortium name="The Broad Institute Genome Sequencing Center for Infectious Disease"/>
            <person name="Wu L."/>
            <person name="Ma J."/>
        </authorList>
    </citation>
    <scope>NUCLEOTIDE SEQUENCE [LARGE SCALE GENOMIC DNA]</scope>
    <source>
        <strain evidence="2 3">JCM 4087</strain>
    </source>
</reference>
<dbReference type="Pfam" id="PF00391">
    <property type="entry name" value="PEP-utilizers"/>
    <property type="match status" value="1"/>
</dbReference>